<feature type="domain" description="PAC" evidence="7">
    <location>
        <begin position="288"/>
        <end position="344"/>
    </location>
</feature>
<dbReference type="PANTHER" id="PTHR24421">
    <property type="entry name" value="NITRATE/NITRITE SENSOR PROTEIN NARX-RELATED"/>
    <property type="match status" value="1"/>
</dbReference>
<feature type="transmembrane region" description="Helical" evidence="4">
    <location>
        <begin position="12"/>
        <end position="33"/>
    </location>
</feature>
<organism evidence="8 9">
    <name type="scientific">Thauera sedimentorum</name>
    <dbReference type="NCBI Taxonomy" id="2767595"/>
    <lineage>
        <taxon>Bacteria</taxon>
        <taxon>Pseudomonadati</taxon>
        <taxon>Pseudomonadota</taxon>
        <taxon>Betaproteobacteria</taxon>
        <taxon>Rhodocyclales</taxon>
        <taxon>Zoogloeaceae</taxon>
        <taxon>Thauera</taxon>
    </lineage>
</organism>
<keyword evidence="2" id="KW-0418">Kinase</keyword>
<dbReference type="InterPro" id="IPR013767">
    <property type="entry name" value="PAS_fold"/>
</dbReference>
<evidence type="ECO:0000259" key="6">
    <source>
        <dbReference type="PROSITE" id="PS50112"/>
    </source>
</evidence>
<dbReference type="PROSITE" id="PS50112">
    <property type="entry name" value="PAS"/>
    <property type="match status" value="2"/>
</dbReference>
<dbReference type="InterPro" id="IPR013655">
    <property type="entry name" value="PAS_fold_3"/>
</dbReference>
<keyword evidence="4" id="KW-1133">Transmembrane helix</keyword>
<dbReference type="SMART" id="SM00387">
    <property type="entry name" value="HATPase_c"/>
    <property type="match status" value="1"/>
</dbReference>
<dbReference type="InterPro" id="IPR011712">
    <property type="entry name" value="Sig_transdc_His_kin_sub3_dim/P"/>
</dbReference>
<dbReference type="RefSeq" id="WP_187718307.1">
    <property type="nucleotide sequence ID" value="NZ_JACTAH010000002.1"/>
</dbReference>
<dbReference type="CDD" id="cd16917">
    <property type="entry name" value="HATPase_UhpB-NarQ-NarX-like"/>
    <property type="match status" value="1"/>
</dbReference>
<dbReference type="InterPro" id="IPR003594">
    <property type="entry name" value="HATPase_dom"/>
</dbReference>
<dbReference type="InterPro" id="IPR000700">
    <property type="entry name" value="PAS-assoc_C"/>
</dbReference>
<dbReference type="SMART" id="SM00091">
    <property type="entry name" value="PAS"/>
    <property type="match status" value="2"/>
</dbReference>
<feature type="domain" description="PAS" evidence="6">
    <location>
        <begin position="88"/>
        <end position="160"/>
    </location>
</feature>
<dbReference type="SUPFAM" id="SSF55874">
    <property type="entry name" value="ATPase domain of HSP90 chaperone/DNA topoisomerase II/histidine kinase"/>
    <property type="match status" value="1"/>
</dbReference>
<dbReference type="CDD" id="cd00130">
    <property type="entry name" value="PAS"/>
    <property type="match status" value="2"/>
</dbReference>
<evidence type="ECO:0000313" key="8">
    <source>
        <dbReference type="EMBL" id="MBD8503473.1"/>
    </source>
</evidence>
<evidence type="ECO:0000313" key="9">
    <source>
        <dbReference type="Proteomes" id="UP000603602"/>
    </source>
</evidence>
<dbReference type="Gene3D" id="3.30.565.10">
    <property type="entry name" value="Histidine kinase-like ATPase, C-terminal domain"/>
    <property type="match status" value="1"/>
</dbReference>
<dbReference type="PANTHER" id="PTHR24421:SF61">
    <property type="entry name" value="OXYGEN SENSOR HISTIDINE KINASE NREB"/>
    <property type="match status" value="1"/>
</dbReference>
<feature type="domain" description="Histidine kinase" evidence="5">
    <location>
        <begin position="473"/>
        <end position="561"/>
    </location>
</feature>
<dbReference type="SUPFAM" id="SSF55785">
    <property type="entry name" value="PYP-like sensor domain (PAS domain)"/>
    <property type="match status" value="2"/>
</dbReference>
<dbReference type="Pfam" id="PF07730">
    <property type="entry name" value="HisKA_3"/>
    <property type="match status" value="1"/>
</dbReference>
<dbReference type="InterPro" id="IPR050482">
    <property type="entry name" value="Sensor_HK_TwoCompSys"/>
</dbReference>
<dbReference type="SMART" id="SM00086">
    <property type="entry name" value="PAC"/>
    <property type="match status" value="2"/>
</dbReference>
<feature type="domain" description="PAC" evidence="7">
    <location>
        <begin position="164"/>
        <end position="217"/>
    </location>
</feature>
<gene>
    <name evidence="8" type="ORF">IFO67_11315</name>
</gene>
<evidence type="ECO:0000256" key="4">
    <source>
        <dbReference type="SAM" id="Phobius"/>
    </source>
</evidence>
<proteinExistence type="predicted"/>
<dbReference type="EMBL" id="JACYTO010000002">
    <property type="protein sequence ID" value="MBD8503473.1"/>
    <property type="molecule type" value="Genomic_DNA"/>
</dbReference>
<reference evidence="9" key="1">
    <citation type="submission" date="2023-07" db="EMBL/GenBank/DDBJ databases">
        <title>Thauera sp. CAU 1555 isolated from sand of Yaerae Beach.</title>
        <authorList>
            <person name="Kim W."/>
        </authorList>
    </citation>
    <scope>NUCLEOTIDE SEQUENCE [LARGE SCALE GENOMIC DNA]</scope>
    <source>
        <strain evidence="9">CAU 1555</strain>
    </source>
</reference>
<evidence type="ECO:0000256" key="2">
    <source>
        <dbReference type="ARBA" id="ARBA00022777"/>
    </source>
</evidence>
<dbReference type="Gene3D" id="3.30.450.20">
    <property type="entry name" value="PAS domain"/>
    <property type="match status" value="2"/>
</dbReference>
<dbReference type="Pfam" id="PF00989">
    <property type="entry name" value="PAS"/>
    <property type="match status" value="1"/>
</dbReference>
<dbReference type="Gene3D" id="1.20.5.1930">
    <property type="match status" value="1"/>
</dbReference>
<keyword evidence="1" id="KW-0808">Transferase</keyword>
<accession>A0ABR9BAU8</accession>
<dbReference type="Pfam" id="PF02518">
    <property type="entry name" value="HATPase_c"/>
    <property type="match status" value="1"/>
</dbReference>
<dbReference type="Proteomes" id="UP000603602">
    <property type="component" value="Unassembled WGS sequence"/>
</dbReference>
<dbReference type="NCBIfam" id="TIGR00229">
    <property type="entry name" value="sensory_box"/>
    <property type="match status" value="2"/>
</dbReference>
<evidence type="ECO:0000256" key="3">
    <source>
        <dbReference type="ARBA" id="ARBA00023012"/>
    </source>
</evidence>
<dbReference type="InterPro" id="IPR000014">
    <property type="entry name" value="PAS"/>
</dbReference>
<feature type="domain" description="PAS" evidence="6">
    <location>
        <begin position="218"/>
        <end position="288"/>
    </location>
</feature>
<dbReference type="PROSITE" id="PS50109">
    <property type="entry name" value="HIS_KIN"/>
    <property type="match status" value="1"/>
</dbReference>
<keyword evidence="3" id="KW-0902">Two-component regulatory system</keyword>
<name>A0ABR9BAU8_9RHOO</name>
<dbReference type="InterPro" id="IPR001610">
    <property type="entry name" value="PAC"/>
</dbReference>
<keyword evidence="9" id="KW-1185">Reference proteome</keyword>
<dbReference type="InterPro" id="IPR005467">
    <property type="entry name" value="His_kinase_dom"/>
</dbReference>
<keyword evidence="4" id="KW-0812">Transmembrane</keyword>
<evidence type="ECO:0000256" key="1">
    <source>
        <dbReference type="ARBA" id="ARBA00022679"/>
    </source>
</evidence>
<comment type="caution">
    <text evidence="8">The sequence shown here is derived from an EMBL/GenBank/DDBJ whole genome shotgun (WGS) entry which is preliminary data.</text>
</comment>
<protein>
    <submittedName>
        <fullName evidence="8">PAS domain S-box protein</fullName>
    </submittedName>
</protein>
<keyword evidence="4" id="KW-0472">Membrane</keyword>
<sequence length="565" mass="63384">MPHSPPPNVPRPGRLALGIALLYAALATAWIIYSDRLLAVWVQDPARITELQTWKGLFFVLSTAALVWLMIRIGFSSLWGLQQRLAEREAAFRVALHATRLGLWDYRIDSGEVATDEAVARMLGYSPEGFHETVEAWVGRLHPDDHDEARSRFRNYLDGLRRDYISEYRMRMADGSYRWFRASGEVVARDPNGRPTRVIGTYLDIHEQVEAYRKLAESEARARLYLERMPIGCIVTDTDWRIVDCNPAFEQIFGFQAAELIGRSTFDTIIPETERGQTEMVLARLRNGTFDAHNVNENRTRDGRRILCEWFNTPIRDADGKVVQLLAMAIDITARQATDKALADSHRHLSDLSARLMQIQEEERGRLARELHDEIGQQLTAAKFNLHAIGQDALQEASRLRLDECMQIMDQTIGRIRDRALDLRPSMLDDLGLGPALAWYCQGQAERTGVAVDLCGADGLPRFAEPAETAAFRIVQESVNNALRHGGPTRIEVRVEHSDGLLELRVNDDGCGFDPGAQPDGRASLGLVGMRERAELAGGRFELASAPGEGTRVLACLPVLPRREA</sequence>
<dbReference type="Pfam" id="PF08447">
    <property type="entry name" value="PAS_3"/>
    <property type="match status" value="1"/>
</dbReference>
<dbReference type="InterPro" id="IPR035965">
    <property type="entry name" value="PAS-like_dom_sf"/>
</dbReference>
<dbReference type="PROSITE" id="PS50113">
    <property type="entry name" value="PAC"/>
    <property type="match status" value="2"/>
</dbReference>
<dbReference type="InterPro" id="IPR036890">
    <property type="entry name" value="HATPase_C_sf"/>
</dbReference>
<feature type="transmembrane region" description="Helical" evidence="4">
    <location>
        <begin position="53"/>
        <end position="75"/>
    </location>
</feature>
<evidence type="ECO:0000259" key="5">
    <source>
        <dbReference type="PROSITE" id="PS50109"/>
    </source>
</evidence>
<evidence type="ECO:0000259" key="7">
    <source>
        <dbReference type="PROSITE" id="PS50113"/>
    </source>
</evidence>